<name>A0AA48PAP9_9MONO</name>
<dbReference type="InterPro" id="IPR015970">
    <property type="entry name" value="P40_nucleoprot_sub2_BD-vir"/>
</dbReference>
<dbReference type="SUPFAM" id="SSF101399">
    <property type="entry name" value="P40 nucleoprotein"/>
    <property type="match status" value="1"/>
</dbReference>
<dbReference type="InterPro" id="IPR036260">
    <property type="entry name" value="P40_nucleoprot_sf_BD-vir"/>
</dbReference>
<dbReference type="Gene3D" id="1.10.3050.10">
    <property type="entry name" value="borna disease virus nucleoprotein, domain 2"/>
    <property type="match status" value="1"/>
</dbReference>
<organism evidence="1">
    <name type="scientific">Bombay duck fish bornavirus</name>
    <dbReference type="NCBI Taxonomy" id="3067899"/>
    <lineage>
        <taxon>Viruses</taxon>
        <taxon>Riboviria</taxon>
        <taxon>Orthornavirae</taxon>
        <taxon>Negarnaviricota</taxon>
        <taxon>Haploviricotina</taxon>
        <taxon>Monjiviricetes</taxon>
        <taxon>Mononegavirales</taxon>
        <taxon>Bornaviridae</taxon>
        <taxon>Cultervirus</taxon>
        <taxon>Cultervirus harpadoni</taxon>
    </lineage>
</organism>
<gene>
    <name evidence="1" type="primary">N</name>
</gene>
<dbReference type="Pfam" id="PF06407">
    <property type="entry name" value="BDV_P40"/>
    <property type="match status" value="1"/>
</dbReference>
<dbReference type="InterPro" id="IPR009441">
    <property type="entry name" value="P40_nucleoprot_BD-vir"/>
</dbReference>
<reference evidence="1" key="1">
    <citation type="journal article" date="2023" name="bioRxiv">
        <title>Diving Deep into Fish Bornaviruses: Uncovering Hidden Diversity and Transcriptional Strategies through Comprehensive Data Mining.</title>
        <authorList>
            <person name="Eshak M."/>
            <person name="Rubbenstroth D."/>
            <person name="Beer M."/>
            <person name="Pfaff F."/>
        </authorList>
    </citation>
    <scope>NUCLEOTIDE SEQUENCE</scope>
    <source>
        <strain evidence="1">LG1</strain>
    </source>
</reference>
<evidence type="ECO:0000313" key="1">
    <source>
        <dbReference type="EMBL" id="DBA13208.1"/>
    </source>
</evidence>
<accession>A0AA48PAP9</accession>
<sequence>MDQEIDTLEIDAPDGGDVRVPPPGTARKILGQLGADPSIEMFMEKTTGGVRAAGITLLIIVFPSLASLFQGITTEARDEENTPWYRSEPRAPIPAERLYVIKATFFVLFGLIKGAAASMDQASKRFSAMLAGMEMANESPSITTKFSVPEVVSYLTMTGAKQRILRYLFVKDHPEFGQTARHMLTQLQMVAKYGGMTTYEVIEEFLSGDMTAAHLLPGVGKEAVAFKGIVQQLQERHPLLFPYLKVLGLEGHELLNSTAFPALTKVAMYAKREQEGSFKSYSSTKALSNSACRVPESDIKDALKNRKRRSHVDPEDTAGIKRVCGFEDDDIRSLASPKQGDLQALMALLTQHQAQN</sequence>
<dbReference type="EMBL" id="BK063658">
    <property type="protein sequence ID" value="DBA13208.1"/>
    <property type="molecule type" value="Viral_cRNA"/>
</dbReference>
<protein>
    <submittedName>
        <fullName evidence="1">Nucleoprotein</fullName>
    </submittedName>
</protein>
<proteinExistence type="predicted"/>